<dbReference type="GO" id="GO:0005634">
    <property type="term" value="C:nucleus"/>
    <property type="evidence" value="ECO:0007669"/>
    <property type="project" value="TreeGrafter"/>
</dbReference>
<organism evidence="3 4">
    <name type="scientific">Tuber melanosporum (strain Mel28)</name>
    <name type="common">Perigord black truffle</name>
    <dbReference type="NCBI Taxonomy" id="656061"/>
    <lineage>
        <taxon>Eukaryota</taxon>
        <taxon>Fungi</taxon>
        <taxon>Dikarya</taxon>
        <taxon>Ascomycota</taxon>
        <taxon>Pezizomycotina</taxon>
        <taxon>Pezizomycetes</taxon>
        <taxon>Pezizales</taxon>
        <taxon>Tuberaceae</taxon>
        <taxon>Tuber</taxon>
    </lineage>
</organism>
<feature type="region of interest" description="Disordered" evidence="1">
    <location>
        <begin position="1"/>
        <end position="41"/>
    </location>
</feature>
<dbReference type="InterPro" id="IPR003593">
    <property type="entry name" value="AAA+_ATPase"/>
</dbReference>
<sequence>MKKLDNTPITNPPSGDGADRVKTISPGLPDQPQGSSCFFGNSQTHLPSVRLGVRGPVSYLNSVNSRSLRNSGAVGPPWPSKYNCHVRGPSEEGSIVHRLEGELVLKERKLKDAVVAISPEEDILRQFTSHLDINAQREDMLSADYHERRFREIPCDIRLPKRVVTTGIKFQEAVRERVAARLPHPNNSALELPRSRENSVSSISSGGLETRPHQALLNLYDRLGRELSAFDKDECESQAWEAKYAPTSSSEVLQIGKEPRILKDWLVALKVENVGTGSNNQKQGTKGKKKHSLGAAAGKAATRRKKKRKKDDDELAGFIIDSEEEQNEMDEITDPEDTDYSTIPGVKKSTIRAGDKGTDSPSGILREPDRLVNAVVISGPNGCGKTATVYAVAKEVGFTVFEVSPGAKRGGKDILDLVGEMTRNHLVHQTKAGASASATSFFKSKIGNKAQAEEDLQLNKSQQQSLLLLEEVDLLFDEDKQFWSTVLSLIAQSKRPVVMTCNDEGLLPIDLLSLHAVLRLTPPPMDLIVDHLLLICANEGHMLRREAVMTLVKATGRDLRASLMELEFWCRMGVGDRKGGLDWMLVRWPSGSDRDENGNVLRVISRNTYRKGMDWILRGASDEAKWNDVWEKWGVDVGSGEDKELKDFSTGFGEDLQSLEIWDDYAEAMSSVDMCAGSGMDSTEAAFDTTLPLIGAKVRLDDVMGYQTLQTDPVATPWSTETNISICVRSLARVHLNDKATALSISPLNAIRDEEIISTIADRGSIRDELSPLSDIYIREAFQSLGSTSTIFSPAPSISHSVVTGSRVALMIDAAPYVRGITRHDLAREEERKRISGLLSQGGRNGKRRLTRAARVAEGGGDRRSRERWFGQLNARLVEGSGGAGWGDTTITPSQGMSDSGNGVSFMAFTQARVLTRYVPYRYQVFQIGTVPGWLAADWTGGGQQGGCNEQCK</sequence>
<feature type="compositionally biased region" description="Polar residues" evidence="1">
    <location>
        <begin position="32"/>
        <end position="41"/>
    </location>
</feature>
<dbReference type="InterPro" id="IPR027417">
    <property type="entry name" value="P-loop_NTPase"/>
</dbReference>
<evidence type="ECO:0000313" key="3">
    <source>
        <dbReference type="EMBL" id="CAZ85346.1"/>
    </source>
</evidence>
<dbReference type="GO" id="GO:0003677">
    <property type="term" value="F:DNA binding"/>
    <property type="evidence" value="ECO:0007669"/>
    <property type="project" value="TreeGrafter"/>
</dbReference>
<dbReference type="GO" id="GO:0005524">
    <property type="term" value="F:ATP binding"/>
    <property type="evidence" value="ECO:0007669"/>
    <property type="project" value="InterPro"/>
</dbReference>
<feature type="region of interest" description="Disordered" evidence="1">
    <location>
        <begin position="185"/>
        <end position="207"/>
    </location>
</feature>
<dbReference type="GO" id="GO:0016887">
    <property type="term" value="F:ATP hydrolysis activity"/>
    <property type="evidence" value="ECO:0007669"/>
    <property type="project" value="InterPro"/>
</dbReference>
<dbReference type="GeneID" id="9186090"/>
<dbReference type="RefSeq" id="XP_002841155.1">
    <property type="nucleotide sequence ID" value="XM_002841109.1"/>
</dbReference>
<dbReference type="InParanoid" id="D5GLF3"/>
<dbReference type="EMBL" id="FN430348">
    <property type="protein sequence ID" value="CAZ85346.1"/>
    <property type="molecule type" value="Genomic_DNA"/>
</dbReference>
<dbReference type="OMA" id="RNHLVQQ"/>
<dbReference type="KEGG" id="tml:GSTUM_00010170001"/>
<protein>
    <submittedName>
        <fullName evidence="3">(Perigord truffle) hypothetical protein</fullName>
    </submittedName>
</protein>
<dbReference type="HOGENOM" id="CLU_003721_0_0_1"/>
<feature type="region of interest" description="Disordered" evidence="1">
    <location>
        <begin position="276"/>
        <end position="344"/>
    </location>
</feature>
<gene>
    <name evidence="3" type="ORF">GSTUM_00010170001</name>
</gene>
<dbReference type="Pfam" id="PF00004">
    <property type="entry name" value="AAA"/>
    <property type="match status" value="1"/>
</dbReference>
<proteinExistence type="predicted"/>
<evidence type="ECO:0000313" key="4">
    <source>
        <dbReference type="Proteomes" id="UP000006911"/>
    </source>
</evidence>
<evidence type="ECO:0000259" key="2">
    <source>
        <dbReference type="SMART" id="SM00382"/>
    </source>
</evidence>
<dbReference type="InterPro" id="IPR003959">
    <property type="entry name" value="ATPase_AAA_core"/>
</dbReference>
<dbReference type="AlphaFoldDB" id="D5GLF3"/>
<dbReference type="PANTHER" id="PTHR23389">
    <property type="entry name" value="CHROMOSOME TRANSMISSION FIDELITY FACTOR 18"/>
    <property type="match status" value="1"/>
</dbReference>
<feature type="domain" description="AAA+ ATPase" evidence="2">
    <location>
        <begin position="371"/>
        <end position="526"/>
    </location>
</feature>
<feature type="region of interest" description="Disordered" evidence="1">
    <location>
        <begin position="839"/>
        <end position="858"/>
    </location>
</feature>
<dbReference type="eggNOG" id="KOG1968">
    <property type="taxonomic scope" value="Eukaryota"/>
</dbReference>
<dbReference type="SUPFAM" id="SSF52540">
    <property type="entry name" value="P-loop containing nucleoside triphosphate hydrolases"/>
    <property type="match status" value="1"/>
</dbReference>
<dbReference type="SMART" id="SM00382">
    <property type="entry name" value="AAA"/>
    <property type="match status" value="1"/>
</dbReference>
<reference evidence="3 4" key="1">
    <citation type="journal article" date="2010" name="Nature">
        <title>Perigord black truffle genome uncovers evolutionary origins and mechanisms of symbiosis.</title>
        <authorList>
            <person name="Martin F."/>
            <person name="Kohler A."/>
            <person name="Murat C."/>
            <person name="Balestrini R."/>
            <person name="Coutinho P.M."/>
            <person name="Jaillon O."/>
            <person name="Montanini B."/>
            <person name="Morin E."/>
            <person name="Noel B."/>
            <person name="Percudani R."/>
            <person name="Porcel B."/>
            <person name="Rubini A."/>
            <person name="Amicucci A."/>
            <person name="Amselem J."/>
            <person name="Anthouard V."/>
            <person name="Arcioni S."/>
            <person name="Artiguenave F."/>
            <person name="Aury J.M."/>
            <person name="Ballario P."/>
            <person name="Bolchi A."/>
            <person name="Brenna A."/>
            <person name="Brun A."/>
            <person name="Buee M."/>
            <person name="Cantarel B."/>
            <person name="Chevalier G."/>
            <person name="Couloux A."/>
            <person name="Da Silva C."/>
            <person name="Denoeud F."/>
            <person name="Duplessis S."/>
            <person name="Ghignone S."/>
            <person name="Hilselberger B."/>
            <person name="Iotti M."/>
            <person name="Marcais B."/>
            <person name="Mello A."/>
            <person name="Miranda M."/>
            <person name="Pacioni G."/>
            <person name="Quesneville H."/>
            <person name="Riccioni C."/>
            <person name="Ruotolo R."/>
            <person name="Splivallo R."/>
            <person name="Stocchi V."/>
            <person name="Tisserant E."/>
            <person name="Viscomi A.R."/>
            <person name="Zambonelli A."/>
            <person name="Zampieri E."/>
            <person name="Henrissat B."/>
            <person name="Lebrun M.H."/>
            <person name="Paolocci F."/>
            <person name="Bonfante P."/>
            <person name="Ottonello S."/>
            <person name="Wincker P."/>
        </authorList>
    </citation>
    <scope>NUCLEOTIDE SEQUENCE [LARGE SCALE GENOMIC DNA]</scope>
    <source>
        <strain evidence="3 4">Mel28</strain>
    </source>
</reference>
<dbReference type="Gene3D" id="3.40.50.300">
    <property type="entry name" value="P-loop containing nucleotide triphosphate hydrolases"/>
    <property type="match status" value="1"/>
</dbReference>
<dbReference type="STRING" id="656061.D5GLF3"/>
<accession>D5GLF3</accession>
<keyword evidence="4" id="KW-1185">Reference proteome</keyword>
<feature type="compositionally biased region" description="Acidic residues" evidence="1">
    <location>
        <begin position="321"/>
        <end position="339"/>
    </location>
</feature>
<dbReference type="PANTHER" id="PTHR23389:SF21">
    <property type="entry name" value="ATPASE FAMILY AAA DOMAIN-CONTAINING PROTEIN 5"/>
    <property type="match status" value="1"/>
</dbReference>
<evidence type="ECO:0000256" key="1">
    <source>
        <dbReference type="SAM" id="MobiDB-lite"/>
    </source>
</evidence>
<name>D5GLF3_TUBMM</name>
<dbReference type="Proteomes" id="UP000006911">
    <property type="component" value="Unassembled WGS sequence"/>
</dbReference>